<proteinExistence type="predicted"/>
<name>A0ACB9ZYB5_CATRO</name>
<organism evidence="1 2">
    <name type="scientific">Catharanthus roseus</name>
    <name type="common">Madagascar periwinkle</name>
    <name type="synonym">Vinca rosea</name>
    <dbReference type="NCBI Taxonomy" id="4058"/>
    <lineage>
        <taxon>Eukaryota</taxon>
        <taxon>Viridiplantae</taxon>
        <taxon>Streptophyta</taxon>
        <taxon>Embryophyta</taxon>
        <taxon>Tracheophyta</taxon>
        <taxon>Spermatophyta</taxon>
        <taxon>Magnoliopsida</taxon>
        <taxon>eudicotyledons</taxon>
        <taxon>Gunneridae</taxon>
        <taxon>Pentapetalae</taxon>
        <taxon>asterids</taxon>
        <taxon>lamiids</taxon>
        <taxon>Gentianales</taxon>
        <taxon>Apocynaceae</taxon>
        <taxon>Rauvolfioideae</taxon>
        <taxon>Vinceae</taxon>
        <taxon>Catharanthinae</taxon>
        <taxon>Catharanthus</taxon>
    </lineage>
</organism>
<reference evidence="2" key="1">
    <citation type="journal article" date="2023" name="Nat. Plants">
        <title>Single-cell RNA sequencing provides a high-resolution roadmap for understanding the multicellular compartmentation of specialized metabolism.</title>
        <authorList>
            <person name="Sun S."/>
            <person name="Shen X."/>
            <person name="Li Y."/>
            <person name="Li Y."/>
            <person name="Wang S."/>
            <person name="Li R."/>
            <person name="Zhang H."/>
            <person name="Shen G."/>
            <person name="Guo B."/>
            <person name="Wei J."/>
            <person name="Xu J."/>
            <person name="St-Pierre B."/>
            <person name="Chen S."/>
            <person name="Sun C."/>
        </authorList>
    </citation>
    <scope>NUCLEOTIDE SEQUENCE [LARGE SCALE GENOMIC DNA]</scope>
</reference>
<comment type="caution">
    <text evidence="1">The sequence shown here is derived from an EMBL/GenBank/DDBJ whole genome shotgun (WGS) entry which is preliminary data.</text>
</comment>
<keyword evidence="2" id="KW-1185">Reference proteome</keyword>
<sequence>MEDGGSNIPKWGDLDIDILVKILQSFNVFELISGIAHVCSTWRLACCDPLLWKTLDLSILESNYIKIPLEPYVWVDDPSHKTLTRVLKISLNLSRGSILTLILHYNLYISDDQLTYTAERCPRLRRLVMPAWNRIKRTGICTAIRTWPDLESLTMPYIANPPYLMEEIAKNCKKFAELKIMGLCDTTMASTLAVFLPNLKVLSLRCSTIWKEALVIILDSLQNLEVLNISHCVFIEVPPPPAPNKVLYQLDDSILQKASRVRKFIMCSCDSCIMCQRIRKDEGLIRWHKYEKDLWKEDEVGSLAV</sequence>
<evidence type="ECO:0000313" key="1">
    <source>
        <dbReference type="EMBL" id="KAI5652712.1"/>
    </source>
</evidence>
<accession>A0ACB9ZYB5</accession>
<gene>
    <name evidence="1" type="ORF">M9H77_29899</name>
</gene>
<dbReference type="EMBL" id="CM044707">
    <property type="protein sequence ID" value="KAI5652712.1"/>
    <property type="molecule type" value="Genomic_DNA"/>
</dbReference>
<protein>
    <submittedName>
        <fullName evidence="1">Uncharacterized protein</fullName>
    </submittedName>
</protein>
<evidence type="ECO:0000313" key="2">
    <source>
        <dbReference type="Proteomes" id="UP001060085"/>
    </source>
</evidence>
<dbReference type="Proteomes" id="UP001060085">
    <property type="component" value="Linkage Group LG07"/>
</dbReference>